<keyword evidence="8 12" id="KW-0560">Oxidoreductase</keyword>
<dbReference type="SFLD" id="SFLDF00299">
    <property type="entry name" value="anaerobic_ribonucleoside-triph"/>
    <property type="match status" value="1"/>
</dbReference>
<evidence type="ECO:0000256" key="6">
    <source>
        <dbReference type="ARBA" id="ARBA00022691"/>
    </source>
</evidence>
<dbReference type="SFLD" id="SFLDG01063">
    <property type="entry name" value="activating_enzymes__group_1"/>
    <property type="match status" value="1"/>
</dbReference>
<organism evidence="13 14">
    <name type="scientific">Butyrivibrio proteoclasticus (strain ATCC 51982 / DSM 14932 / B316)</name>
    <name type="common">Clostridium proteoclasticum</name>
    <dbReference type="NCBI Taxonomy" id="515622"/>
    <lineage>
        <taxon>Bacteria</taxon>
        <taxon>Bacillati</taxon>
        <taxon>Bacillota</taxon>
        <taxon>Clostridia</taxon>
        <taxon>Lachnospirales</taxon>
        <taxon>Lachnospiraceae</taxon>
        <taxon>Butyrivibrio</taxon>
    </lineage>
</organism>
<dbReference type="InterPro" id="IPR058240">
    <property type="entry name" value="rSAM_sf"/>
</dbReference>
<dbReference type="NCBIfam" id="TIGR02491">
    <property type="entry name" value="NrdG"/>
    <property type="match status" value="1"/>
</dbReference>
<evidence type="ECO:0000256" key="1">
    <source>
        <dbReference type="ARBA" id="ARBA00001966"/>
    </source>
</evidence>
<dbReference type="InterPro" id="IPR034457">
    <property type="entry name" value="Organic_radical-activating"/>
</dbReference>
<dbReference type="GO" id="GO:0004748">
    <property type="term" value="F:ribonucleoside-diphosphate reductase activity, thioredoxin disulfide as acceptor"/>
    <property type="evidence" value="ECO:0007669"/>
    <property type="project" value="TreeGrafter"/>
</dbReference>
<protein>
    <recommendedName>
        <fullName evidence="4 12">Anaerobic ribonucleoside-triphosphate reductase-activating protein</fullName>
        <ecNumber evidence="12">1.97.1.-</ecNumber>
    </recommendedName>
</protein>
<dbReference type="GO" id="GO:0046872">
    <property type="term" value="F:metal ion binding"/>
    <property type="evidence" value="ECO:0007669"/>
    <property type="project" value="UniProtKB-KW"/>
</dbReference>
<dbReference type="PROSITE" id="PS01087">
    <property type="entry name" value="RADICAL_ACTIVATING"/>
    <property type="match status" value="1"/>
</dbReference>
<proteinExistence type="inferred from homology"/>
<dbReference type="InterPro" id="IPR007197">
    <property type="entry name" value="rSAM"/>
</dbReference>
<evidence type="ECO:0000256" key="8">
    <source>
        <dbReference type="ARBA" id="ARBA00023002"/>
    </source>
</evidence>
<dbReference type="GO" id="GO:0051539">
    <property type="term" value="F:4 iron, 4 sulfur cluster binding"/>
    <property type="evidence" value="ECO:0007669"/>
    <property type="project" value="UniProtKB-KW"/>
</dbReference>
<dbReference type="PANTHER" id="PTHR30352">
    <property type="entry name" value="PYRUVATE FORMATE-LYASE-ACTIVATING ENZYME"/>
    <property type="match status" value="1"/>
</dbReference>
<dbReference type="eggNOG" id="COG0602">
    <property type="taxonomic scope" value="Bacteria"/>
</dbReference>
<evidence type="ECO:0000256" key="5">
    <source>
        <dbReference type="ARBA" id="ARBA00022485"/>
    </source>
</evidence>
<accession>E0RVW5</accession>
<dbReference type="RefSeq" id="WP_013282299.1">
    <property type="nucleotide sequence ID" value="NC_014387.1"/>
</dbReference>
<dbReference type="STRING" id="515622.bpr_I2917"/>
<reference evidence="13 14" key="1">
    <citation type="journal article" date="2010" name="PLoS ONE">
        <title>The glycobiome of the rumen bacterium Butyrivibrio proteoclasticus B316(T) highlights adaptation to a polysaccharide-rich environment.</title>
        <authorList>
            <person name="Kelly W.J."/>
            <person name="Leahy S.C."/>
            <person name="Altermann E."/>
            <person name="Yeoman C.J."/>
            <person name="Dunne J.C."/>
            <person name="Kong Z."/>
            <person name="Pacheco D.M."/>
            <person name="Li D."/>
            <person name="Noel S.J."/>
            <person name="Moon C.D."/>
            <person name="Cookson A.L."/>
            <person name="Attwood G.T."/>
        </authorList>
    </citation>
    <scope>NUCLEOTIDE SEQUENCE [LARGE SCALE GENOMIC DNA]</scope>
    <source>
        <strain evidence="14">ATCC 51982 / DSM 14932 / B316</strain>
    </source>
</reference>
<name>E0RVW5_BUTPB</name>
<dbReference type="GO" id="GO:0043365">
    <property type="term" value="F:[formate-C-acetyltransferase]-activating enzyme activity"/>
    <property type="evidence" value="ECO:0007669"/>
    <property type="project" value="InterPro"/>
</dbReference>
<evidence type="ECO:0000256" key="11">
    <source>
        <dbReference type="ARBA" id="ARBA00047365"/>
    </source>
</evidence>
<evidence type="ECO:0000256" key="7">
    <source>
        <dbReference type="ARBA" id="ARBA00022723"/>
    </source>
</evidence>
<dbReference type="HOGENOM" id="CLU_089926_2_1_9"/>
<comment type="function">
    <text evidence="2 12">Activation of anaerobic ribonucleoside-triphosphate reductase under anaerobic conditions by generation of an organic free radical, using S-adenosylmethionine and reduced flavodoxin as cosubstrates to produce 5'-deoxy-adenosine.</text>
</comment>
<keyword evidence="9" id="KW-0408">Iron</keyword>
<dbReference type="InterPro" id="IPR013785">
    <property type="entry name" value="Aldolase_TIM"/>
</dbReference>
<evidence type="ECO:0000256" key="2">
    <source>
        <dbReference type="ARBA" id="ARBA00003852"/>
    </source>
</evidence>
<dbReference type="SFLD" id="SFLDG01066">
    <property type="entry name" value="organic_radical-activating_enz"/>
    <property type="match status" value="1"/>
</dbReference>
<gene>
    <name evidence="13" type="primary">nrdG1</name>
    <name evidence="13" type="ordered locus">bpr_I2917</name>
</gene>
<evidence type="ECO:0000313" key="13">
    <source>
        <dbReference type="EMBL" id="ADL35647.1"/>
    </source>
</evidence>
<sequence length="183" mass="21068">MNYGQVYYNDVANGVGCRTAFFVSGCTHHCKGCFNEMTWDFNYGVPYTKEVEDEIVESLKPDYIAGLTILGGEPMEIVNQKEIRPLLERIKREVPKATIWIYSGYTWEELTDKDNKRCHGEDTDAILSMTDVLVDGEFMLDKKDLMLRFRGSSNQRVIDVPQTLKSESVVLSKYNDRDESRKL</sequence>
<dbReference type="InterPro" id="IPR012837">
    <property type="entry name" value="NrdG"/>
</dbReference>
<evidence type="ECO:0000313" key="14">
    <source>
        <dbReference type="Proteomes" id="UP000001299"/>
    </source>
</evidence>
<dbReference type="EMBL" id="CP001810">
    <property type="protein sequence ID" value="ADL35647.1"/>
    <property type="molecule type" value="Genomic_DNA"/>
</dbReference>
<dbReference type="Gene3D" id="3.20.20.70">
    <property type="entry name" value="Aldolase class I"/>
    <property type="match status" value="1"/>
</dbReference>
<dbReference type="AlphaFoldDB" id="E0RVW5"/>
<evidence type="ECO:0000256" key="4">
    <source>
        <dbReference type="ARBA" id="ARBA00014281"/>
    </source>
</evidence>
<keyword evidence="5" id="KW-0004">4Fe-4S</keyword>
<dbReference type="SUPFAM" id="SSF102114">
    <property type="entry name" value="Radical SAM enzymes"/>
    <property type="match status" value="1"/>
</dbReference>
<keyword evidence="14" id="KW-1185">Reference proteome</keyword>
<keyword evidence="6" id="KW-0949">S-adenosyl-L-methionine</keyword>
<dbReference type="Proteomes" id="UP000001299">
    <property type="component" value="Chromosome 1"/>
</dbReference>
<comment type="similarity">
    <text evidence="3 12">Belongs to the organic radical-activating enzymes family.</text>
</comment>
<dbReference type="CDD" id="cd01335">
    <property type="entry name" value="Radical_SAM"/>
    <property type="match status" value="1"/>
</dbReference>
<keyword evidence="7" id="KW-0479">Metal-binding</keyword>
<evidence type="ECO:0000256" key="9">
    <source>
        <dbReference type="ARBA" id="ARBA00023004"/>
    </source>
</evidence>
<dbReference type="PIRSF" id="PIRSF000368">
    <property type="entry name" value="NrdG"/>
    <property type="match status" value="1"/>
</dbReference>
<dbReference type="EC" id="1.97.1.-" evidence="12"/>
<comment type="cofactor">
    <cofactor evidence="1">
        <name>[4Fe-4S] cluster</name>
        <dbReference type="ChEBI" id="CHEBI:49883"/>
    </cofactor>
</comment>
<comment type="catalytic activity">
    <reaction evidence="11">
        <text>glycyl-[protein] + reduced [flavodoxin] + S-adenosyl-L-methionine = glycin-2-yl radical-[protein] + semiquinone [flavodoxin] + 5'-deoxyadenosine + L-methionine + H(+)</text>
        <dbReference type="Rhea" id="RHEA:61976"/>
        <dbReference type="Rhea" id="RHEA-COMP:10622"/>
        <dbReference type="Rhea" id="RHEA-COMP:14480"/>
        <dbReference type="Rhea" id="RHEA-COMP:15993"/>
        <dbReference type="Rhea" id="RHEA-COMP:15994"/>
        <dbReference type="ChEBI" id="CHEBI:15378"/>
        <dbReference type="ChEBI" id="CHEBI:17319"/>
        <dbReference type="ChEBI" id="CHEBI:29947"/>
        <dbReference type="ChEBI" id="CHEBI:32722"/>
        <dbReference type="ChEBI" id="CHEBI:57618"/>
        <dbReference type="ChEBI" id="CHEBI:57844"/>
        <dbReference type="ChEBI" id="CHEBI:59789"/>
        <dbReference type="ChEBI" id="CHEBI:140311"/>
    </reaction>
</comment>
<dbReference type="KEGG" id="bpb:bpr_I2917"/>
<dbReference type="Pfam" id="PF13353">
    <property type="entry name" value="Fer4_12"/>
    <property type="match status" value="1"/>
</dbReference>
<dbReference type="InterPro" id="IPR001989">
    <property type="entry name" value="Radical_activat_CS"/>
</dbReference>
<dbReference type="PANTHER" id="PTHR30352:SF2">
    <property type="entry name" value="ANAEROBIC RIBONUCLEOSIDE-TRIPHOSPHATE REDUCTASE-ACTIVATING PROTEIN"/>
    <property type="match status" value="1"/>
</dbReference>
<keyword evidence="10" id="KW-0411">Iron-sulfur</keyword>
<dbReference type="SFLD" id="SFLDS00029">
    <property type="entry name" value="Radical_SAM"/>
    <property type="match status" value="1"/>
</dbReference>
<evidence type="ECO:0000256" key="12">
    <source>
        <dbReference type="PIRNR" id="PIRNR000368"/>
    </source>
</evidence>
<evidence type="ECO:0000256" key="10">
    <source>
        <dbReference type="ARBA" id="ARBA00023014"/>
    </source>
</evidence>
<evidence type="ECO:0000256" key="3">
    <source>
        <dbReference type="ARBA" id="ARBA00009777"/>
    </source>
</evidence>